<reference evidence="5" key="1">
    <citation type="submission" date="2014-12" db="EMBL/GenBank/DDBJ databases">
        <title>Insight into the proteome of Arion vulgaris.</title>
        <authorList>
            <person name="Aradska J."/>
            <person name="Bulat T."/>
            <person name="Smidak R."/>
            <person name="Sarate P."/>
            <person name="Gangsoo J."/>
            <person name="Sialana F."/>
            <person name="Bilban M."/>
            <person name="Lubec G."/>
        </authorList>
    </citation>
    <scope>NUCLEOTIDE SEQUENCE</scope>
    <source>
        <tissue evidence="5">Skin</tissue>
    </source>
</reference>
<dbReference type="GO" id="GO:0035102">
    <property type="term" value="C:PRC1 complex"/>
    <property type="evidence" value="ECO:0007669"/>
    <property type="project" value="TreeGrafter"/>
</dbReference>
<dbReference type="GO" id="GO:0000122">
    <property type="term" value="P:negative regulation of transcription by RNA polymerase II"/>
    <property type="evidence" value="ECO:0007669"/>
    <property type="project" value="TreeGrafter"/>
</dbReference>
<dbReference type="SUPFAM" id="SSF54160">
    <property type="entry name" value="Chromo domain-like"/>
    <property type="match status" value="1"/>
</dbReference>
<feature type="domain" description="Chromo" evidence="4">
    <location>
        <begin position="6"/>
        <end position="55"/>
    </location>
</feature>
<organism evidence="5">
    <name type="scientific">Arion vulgaris</name>
    <dbReference type="NCBI Taxonomy" id="1028688"/>
    <lineage>
        <taxon>Eukaryota</taxon>
        <taxon>Metazoa</taxon>
        <taxon>Spiralia</taxon>
        <taxon>Lophotrochozoa</taxon>
        <taxon>Mollusca</taxon>
        <taxon>Gastropoda</taxon>
        <taxon>Heterobranchia</taxon>
        <taxon>Euthyneura</taxon>
        <taxon>Panpulmonata</taxon>
        <taxon>Eupulmonata</taxon>
        <taxon>Stylommatophora</taxon>
        <taxon>Helicina</taxon>
        <taxon>Arionoidea</taxon>
        <taxon>Arionidae</taxon>
        <taxon>Arion</taxon>
    </lineage>
</organism>
<dbReference type="InterPro" id="IPR023779">
    <property type="entry name" value="Chromodomain_CS"/>
</dbReference>
<dbReference type="Pfam" id="PF17218">
    <property type="entry name" value="CBX7_C"/>
    <property type="match status" value="1"/>
</dbReference>
<dbReference type="InterPro" id="IPR052458">
    <property type="entry name" value="PcG_PRC1-like_component"/>
</dbReference>
<evidence type="ECO:0000259" key="4">
    <source>
        <dbReference type="PROSITE" id="PS50013"/>
    </source>
</evidence>
<dbReference type="InterPro" id="IPR023780">
    <property type="entry name" value="Chromo_domain"/>
</dbReference>
<feature type="region of interest" description="Disordered" evidence="3">
    <location>
        <begin position="54"/>
        <end position="218"/>
    </location>
</feature>
<feature type="compositionally biased region" description="Acidic residues" evidence="3">
    <location>
        <begin position="75"/>
        <end position="99"/>
    </location>
</feature>
<dbReference type="Gene3D" id="2.40.50.40">
    <property type="match status" value="1"/>
</dbReference>
<dbReference type="PROSITE" id="PS50013">
    <property type="entry name" value="CHROMO_2"/>
    <property type="match status" value="1"/>
</dbReference>
<evidence type="ECO:0000256" key="3">
    <source>
        <dbReference type="SAM" id="MobiDB-lite"/>
    </source>
</evidence>
<dbReference type="GO" id="GO:0003682">
    <property type="term" value="F:chromatin binding"/>
    <property type="evidence" value="ECO:0007669"/>
    <property type="project" value="TreeGrafter"/>
</dbReference>
<dbReference type="InterPro" id="IPR016197">
    <property type="entry name" value="Chromo-like_dom_sf"/>
</dbReference>
<evidence type="ECO:0000256" key="1">
    <source>
        <dbReference type="ARBA" id="ARBA00004123"/>
    </source>
</evidence>
<comment type="subcellular location">
    <subcellularLocation>
        <location evidence="1">Nucleus</location>
    </subcellularLocation>
</comment>
<protein>
    <recommendedName>
        <fullName evidence="4">Chromo domain-containing protein</fullName>
    </recommendedName>
</protein>
<dbReference type="CDD" id="cd18627">
    <property type="entry name" value="CD_polycomb_like"/>
    <property type="match status" value="1"/>
</dbReference>
<evidence type="ECO:0000256" key="2">
    <source>
        <dbReference type="ARBA" id="ARBA00023242"/>
    </source>
</evidence>
<dbReference type="PROSITE" id="PS00598">
    <property type="entry name" value="CHROMO_1"/>
    <property type="match status" value="1"/>
</dbReference>
<dbReference type="EMBL" id="HACG01019311">
    <property type="protein sequence ID" value="CEK66176.1"/>
    <property type="molecule type" value="Transcribed_RNA"/>
</dbReference>
<dbReference type="PANTHER" id="PTHR46389">
    <property type="entry name" value="POLYCOMB GROUP PROTEIN PC"/>
    <property type="match status" value="1"/>
</dbReference>
<name>A0A0B6ZE94_9EUPU</name>
<dbReference type="Pfam" id="PF00385">
    <property type="entry name" value="Chromo"/>
    <property type="match status" value="1"/>
</dbReference>
<dbReference type="AlphaFoldDB" id="A0A0B6ZE94"/>
<evidence type="ECO:0000313" key="5">
    <source>
        <dbReference type="EMBL" id="CEK66176.1"/>
    </source>
</evidence>
<proteinExistence type="predicted"/>
<dbReference type="GO" id="GO:0000785">
    <property type="term" value="C:chromatin"/>
    <property type="evidence" value="ECO:0007669"/>
    <property type="project" value="TreeGrafter"/>
</dbReference>
<gene>
    <name evidence="5" type="primary">ORF57568</name>
</gene>
<dbReference type="PANTHER" id="PTHR46389:SF3">
    <property type="entry name" value="POLYCOMB GROUP PROTEIN PC"/>
    <property type="match status" value="1"/>
</dbReference>
<accession>A0A0B6ZE94</accession>
<feature type="compositionally biased region" description="Basic and acidic residues" evidence="3">
    <location>
        <begin position="124"/>
        <end position="136"/>
    </location>
</feature>
<dbReference type="InterPro" id="IPR033773">
    <property type="entry name" value="CBX7_C"/>
</dbReference>
<feature type="compositionally biased region" description="Low complexity" evidence="3">
    <location>
        <begin position="197"/>
        <end position="213"/>
    </location>
</feature>
<feature type="compositionally biased region" description="Basic residues" evidence="3">
    <location>
        <begin position="175"/>
        <end position="196"/>
    </location>
</feature>
<sequence length="351" mass="38841">MGERVFAAECIQKRRVRKSKVEYFVKWKGWSIKYNTWEPEENILDRRLIEQFKREASGGSKRGPKSKKARVQNESLEDSGDGSDDDDEEDNIENSDNSDDGGSSETSTEGTKQKKDVNSVSSPRLEREKERDKGVDKSCTSSNVKTSHLPVKRGPGRPPKNPSHPSYMPPTDKQKLHRNKIKLKMGKKPGSKKAQVKIKSVTSSTSHSSQQIIPPGDLSLLANNHTSTSTKNIKRDKENAVKADNSANILNKNNLKQDIKSSDGIAALKNTSVISVGSAVDNGVYDFPSDDCDSSKEIVSLNLPVRTLPAKKYWIPPGFFKPVIDSVVITDVNSSDLVITVKECAFDTGFF</sequence>
<dbReference type="InterPro" id="IPR000953">
    <property type="entry name" value="Chromo/chromo_shadow_dom"/>
</dbReference>
<dbReference type="SMART" id="SM00298">
    <property type="entry name" value="CHROMO"/>
    <property type="match status" value="1"/>
</dbReference>
<feature type="compositionally biased region" description="Low complexity" evidence="3">
    <location>
        <begin position="100"/>
        <end position="110"/>
    </location>
</feature>
<keyword evidence="2" id="KW-0539">Nucleus</keyword>